<protein>
    <submittedName>
        <fullName evidence="2">Uncharacterized protein</fullName>
    </submittedName>
</protein>
<dbReference type="EMBL" id="JAPDDT010000002">
    <property type="protein sequence ID" value="MCW1922107.1"/>
    <property type="molecule type" value="Genomic_DNA"/>
</dbReference>
<reference evidence="2 3" key="1">
    <citation type="submission" date="2022-10" db="EMBL/GenBank/DDBJ databases">
        <title>Luteolibacter arcticus strain CCTCC AB 2014275, whole genome shotgun sequencing project.</title>
        <authorList>
            <person name="Zhao G."/>
            <person name="Shen L."/>
        </authorList>
    </citation>
    <scope>NUCLEOTIDE SEQUENCE [LARGE SCALE GENOMIC DNA]</scope>
    <source>
        <strain evidence="2 3">CCTCC AB 2014275</strain>
    </source>
</reference>
<proteinExistence type="predicted"/>
<dbReference type="RefSeq" id="WP_264486217.1">
    <property type="nucleotide sequence ID" value="NZ_JAPDDT010000002.1"/>
</dbReference>
<name>A0ABT3GER6_9BACT</name>
<dbReference type="Proteomes" id="UP001320876">
    <property type="component" value="Unassembled WGS sequence"/>
</dbReference>
<evidence type="ECO:0000313" key="3">
    <source>
        <dbReference type="Proteomes" id="UP001320876"/>
    </source>
</evidence>
<gene>
    <name evidence="2" type="ORF">OKA05_06050</name>
</gene>
<evidence type="ECO:0000256" key="1">
    <source>
        <dbReference type="SAM" id="MobiDB-lite"/>
    </source>
</evidence>
<sequence length="49" mass="5942">MGDKNPKAKRKLQEQHDLQKSLRAEQHQRHQQRLHELHEVKHPHEDPHG</sequence>
<accession>A0ABT3GER6</accession>
<feature type="region of interest" description="Disordered" evidence="1">
    <location>
        <begin position="1"/>
        <end position="49"/>
    </location>
</feature>
<organism evidence="2 3">
    <name type="scientific">Luteolibacter arcticus</name>
    <dbReference type="NCBI Taxonomy" id="1581411"/>
    <lineage>
        <taxon>Bacteria</taxon>
        <taxon>Pseudomonadati</taxon>
        <taxon>Verrucomicrobiota</taxon>
        <taxon>Verrucomicrobiia</taxon>
        <taxon>Verrucomicrobiales</taxon>
        <taxon>Verrucomicrobiaceae</taxon>
        <taxon>Luteolibacter</taxon>
    </lineage>
</organism>
<comment type="caution">
    <text evidence="2">The sequence shown here is derived from an EMBL/GenBank/DDBJ whole genome shotgun (WGS) entry which is preliminary data.</text>
</comment>
<evidence type="ECO:0000313" key="2">
    <source>
        <dbReference type="EMBL" id="MCW1922107.1"/>
    </source>
</evidence>
<keyword evidence="3" id="KW-1185">Reference proteome</keyword>